<dbReference type="AlphaFoldDB" id="A0A7L0CHB0"/>
<evidence type="ECO:0000256" key="1">
    <source>
        <dbReference type="SAM" id="MobiDB-lite"/>
    </source>
</evidence>
<accession>A0A7L0CHB0</accession>
<keyword evidence="4" id="KW-1185">Reference proteome</keyword>
<comment type="caution">
    <text evidence="3">The sequence shown here is derived from an EMBL/GenBank/DDBJ whole genome shotgun (WGS) entry which is preliminary data.</text>
</comment>
<organism evidence="3 4">
    <name type="scientific">Spizaetus tyrannus</name>
    <name type="common">black hawk-eagle</name>
    <dbReference type="NCBI Taxonomy" id="252798"/>
    <lineage>
        <taxon>Eukaryota</taxon>
        <taxon>Metazoa</taxon>
        <taxon>Chordata</taxon>
        <taxon>Craniata</taxon>
        <taxon>Vertebrata</taxon>
        <taxon>Euteleostomi</taxon>
        <taxon>Archelosauria</taxon>
        <taxon>Archosauria</taxon>
        <taxon>Dinosauria</taxon>
        <taxon>Saurischia</taxon>
        <taxon>Theropoda</taxon>
        <taxon>Coelurosauria</taxon>
        <taxon>Aves</taxon>
        <taxon>Neognathae</taxon>
        <taxon>Neoaves</taxon>
        <taxon>Telluraves</taxon>
        <taxon>Accipitrimorphae</taxon>
        <taxon>Accipitriformes</taxon>
        <taxon>Accipitridae</taxon>
        <taxon>Accipitrinae</taxon>
        <taxon>Spizaetus</taxon>
    </lineage>
</organism>
<gene>
    <name evidence="3" type="primary">Gbp1</name>
    <name evidence="3" type="ORF">SPITYR_R15840</name>
</gene>
<evidence type="ECO:0000313" key="3">
    <source>
        <dbReference type="EMBL" id="NXJ58406.1"/>
    </source>
</evidence>
<evidence type="ECO:0000259" key="2">
    <source>
        <dbReference type="Pfam" id="PF02841"/>
    </source>
</evidence>
<dbReference type="Gene3D" id="1.20.1000.10">
    <property type="entry name" value="Guanylate-binding protein, C-terminal domain"/>
    <property type="match status" value="1"/>
</dbReference>
<reference evidence="3 4" key="1">
    <citation type="submission" date="2019-09" db="EMBL/GenBank/DDBJ databases">
        <title>Bird 10,000 Genomes (B10K) Project - Family phase.</title>
        <authorList>
            <person name="Zhang G."/>
        </authorList>
    </citation>
    <scope>NUCLEOTIDE SEQUENCE [LARGE SCALE GENOMIC DNA]</scope>
    <source>
        <strain evidence="3">B10K-DU-007-42</strain>
        <tissue evidence="3">Muscle</tissue>
    </source>
</reference>
<dbReference type="GO" id="GO:0005525">
    <property type="term" value="F:GTP binding"/>
    <property type="evidence" value="ECO:0007669"/>
    <property type="project" value="InterPro"/>
</dbReference>
<dbReference type="SUPFAM" id="SSF48340">
    <property type="entry name" value="Interferon-induced guanylate-binding protein 1 (GBP1), C-terminal domain"/>
    <property type="match status" value="1"/>
</dbReference>
<dbReference type="Pfam" id="PF02841">
    <property type="entry name" value="GBP_C"/>
    <property type="match status" value="1"/>
</dbReference>
<sequence>AVLALAEIENAAAVKEAVTLYQDLMAQRAKLPTENVQELLELHSQCEQEALELFMARAFKDGICHFQADLIVGGPQPSQDSPRDTISPLAFGPGVQGSPCLLPEDSAVPSPELTQSQRLLSHSADWQLSLLRY</sequence>
<dbReference type="InterPro" id="IPR003191">
    <property type="entry name" value="Guanylate-bd/ATL_C"/>
</dbReference>
<evidence type="ECO:0000313" key="4">
    <source>
        <dbReference type="Proteomes" id="UP000519115"/>
    </source>
</evidence>
<feature type="non-terminal residue" evidence="3">
    <location>
        <position position="133"/>
    </location>
</feature>
<dbReference type="GO" id="GO:0003924">
    <property type="term" value="F:GTPase activity"/>
    <property type="evidence" value="ECO:0007669"/>
    <property type="project" value="InterPro"/>
</dbReference>
<name>A0A7L0CHB0_9AVES</name>
<feature type="region of interest" description="Disordered" evidence="1">
    <location>
        <begin position="74"/>
        <end position="114"/>
    </location>
</feature>
<proteinExistence type="predicted"/>
<protein>
    <submittedName>
        <fullName evidence="3">GBP1 protein</fullName>
    </submittedName>
</protein>
<dbReference type="InterPro" id="IPR036543">
    <property type="entry name" value="Guanylate-bd_C_sf"/>
</dbReference>
<dbReference type="EMBL" id="VXAF01001616">
    <property type="protein sequence ID" value="NXJ58406.1"/>
    <property type="molecule type" value="Genomic_DNA"/>
</dbReference>
<dbReference type="Proteomes" id="UP000519115">
    <property type="component" value="Unassembled WGS sequence"/>
</dbReference>
<dbReference type="PANTHER" id="PTHR10751">
    <property type="entry name" value="GUANYLATE BINDING PROTEIN"/>
    <property type="match status" value="1"/>
</dbReference>
<feature type="non-terminal residue" evidence="3">
    <location>
        <position position="1"/>
    </location>
</feature>
<feature type="domain" description="Guanylate-binding protein/Atlastin C-terminal" evidence="2">
    <location>
        <begin position="1"/>
        <end position="70"/>
    </location>
</feature>